<dbReference type="PROSITE" id="PS51257">
    <property type="entry name" value="PROKAR_LIPOPROTEIN"/>
    <property type="match status" value="1"/>
</dbReference>
<evidence type="ECO:0000256" key="4">
    <source>
        <dbReference type="ARBA" id="ARBA00022630"/>
    </source>
</evidence>
<evidence type="ECO:0000256" key="8">
    <source>
        <dbReference type="ARBA" id="ARBA00022842"/>
    </source>
</evidence>
<keyword evidence="6 11" id="KW-0479">Metal-binding</keyword>
<name>A0ABY4KKT0_9FLAO</name>
<protein>
    <recommendedName>
        <fullName evidence="3 11">FAD:protein FMN transferase</fullName>
        <ecNumber evidence="2 11">2.7.1.180</ecNumber>
    </recommendedName>
    <alternativeName>
        <fullName evidence="9 11">Flavin transferase</fullName>
    </alternativeName>
</protein>
<evidence type="ECO:0000256" key="12">
    <source>
        <dbReference type="RuleBase" id="RU363002"/>
    </source>
</evidence>
<comment type="similarity">
    <text evidence="11 12">Belongs to the ApbE family.</text>
</comment>
<keyword evidence="12" id="KW-1003">Cell membrane</keyword>
<dbReference type="RefSeq" id="WP_248435606.1">
    <property type="nucleotide sequence ID" value="NZ_CP096205.1"/>
</dbReference>
<dbReference type="PIRSF" id="PIRSF006268">
    <property type="entry name" value="ApbE"/>
    <property type="match status" value="1"/>
</dbReference>
<dbReference type="InterPro" id="IPR024932">
    <property type="entry name" value="ApbE"/>
</dbReference>
<evidence type="ECO:0000313" key="14">
    <source>
        <dbReference type="Proteomes" id="UP000830583"/>
    </source>
</evidence>
<dbReference type="EC" id="2.7.1.180" evidence="2 11"/>
<dbReference type="SUPFAM" id="SSF143631">
    <property type="entry name" value="ApbE-like"/>
    <property type="match status" value="1"/>
</dbReference>
<evidence type="ECO:0000256" key="1">
    <source>
        <dbReference type="ARBA" id="ARBA00001946"/>
    </source>
</evidence>
<keyword evidence="5 11" id="KW-0808">Transferase</keyword>
<keyword evidence="4 11" id="KW-0285">Flavoprotein</keyword>
<evidence type="ECO:0000256" key="2">
    <source>
        <dbReference type="ARBA" id="ARBA00011955"/>
    </source>
</evidence>
<keyword evidence="14" id="KW-1185">Reference proteome</keyword>
<dbReference type="EMBL" id="CP096205">
    <property type="protein sequence ID" value="UPQ80005.1"/>
    <property type="molecule type" value="Genomic_DNA"/>
</dbReference>
<evidence type="ECO:0000313" key="13">
    <source>
        <dbReference type="EMBL" id="UPQ80005.1"/>
    </source>
</evidence>
<proteinExistence type="inferred from homology"/>
<evidence type="ECO:0000256" key="6">
    <source>
        <dbReference type="ARBA" id="ARBA00022723"/>
    </source>
</evidence>
<evidence type="ECO:0000256" key="5">
    <source>
        <dbReference type="ARBA" id="ARBA00022679"/>
    </source>
</evidence>
<keyword evidence="8 11" id="KW-0460">Magnesium</keyword>
<evidence type="ECO:0000256" key="7">
    <source>
        <dbReference type="ARBA" id="ARBA00022827"/>
    </source>
</evidence>
<evidence type="ECO:0000256" key="10">
    <source>
        <dbReference type="ARBA" id="ARBA00048540"/>
    </source>
</evidence>
<reference evidence="13" key="1">
    <citation type="submission" date="2022-04" db="EMBL/GenBank/DDBJ databases">
        <title>Consumption of N2O by Flavobacterium azooxidireducens sp. nov. isolated from Decomposing Leaf Litter of Phragmites australis (Cav.).</title>
        <authorList>
            <person name="Behrendt U."/>
            <person name="Spanner T."/>
            <person name="Augustin J."/>
            <person name="Horn M.A."/>
            <person name="Kolb S."/>
            <person name="Ulrich A."/>
        </authorList>
    </citation>
    <scope>NUCLEOTIDE SEQUENCE</scope>
    <source>
        <strain evidence="13">IGB 4-14</strain>
    </source>
</reference>
<comment type="catalytic activity">
    <reaction evidence="10 11 12">
        <text>L-threonyl-[protein] + FAD = FMN-L-threonyl-[protein] + AMP + H(+)</text>
        <dbReference type="Rhea" id="RHEA:36847"/>
        <dbReference type="Rhea" id="RHEA-COMP:11060"/>
        <dbReference type="Rhea" id="RHEA-COMP:11061"/>
        <dbReference type="ChEBI" id="CHEBI:15378"/>
        <dbReference type="ChEBI" id="CHEBI:30013"/>
        <dbReference type="ChEBI" id="CHEBI:57692"/>
        <dbReference type="ChEBI" id="CHEBI:74257"/>
        <dbReference type="ChEBI" id="CHEBI:456215"/>
        <dbReference type="EC" id="2.7.1.180"/>
    </reaction>
</comment>
<dbReference type="Gene3D" id="3.10.520.10">
    <property type="entry name" value="ApbE-like domains"/>
    <property type="match status" value="1"/>
</dbReference>
<keyword evidence="7 11" id="KW-0274">FAD</keyword>
<dbReference type="PANTHER" id="PTHR30040">
    <property type="entry name" value="THIAMINE BIOSYNTHESIS LIPOPROTEIN APBE"/>
    <property type="match status" value="1"/>
</dbReference>
<evidence type="ECO:0000256" key="3">
    <source>
        <dbReference type="ARBA" id="ARBA00016337"/>
    </source>
</evidence>
<comment type="subcellular location">
    <subcellularLocation>
        <location evidence="12">Cell inner membrane</location>
        <topology evidence="12">Lipid-anchor</topology>
        <orientation evidence="12">Periplasmic side</orientation>
    </subcellularLocation>
</comment>
<dbReference type="Proteomes" id="UP000830583">
    <property type="component" value="Chromosome"/>
</dbReference>
<dbReference type="InterPro" id="IPR003374">
    <property type="entry name" value="ApbE-like_sf"/>
</dbReference>
<sequence length="347" mass="38926">MKIISSITMELKKLVSVFVFALLLFSCQKEETEKVFIIQGEAQGSTYAVKYVSKSEIINKQSIDSLLLAFDMSLSTYRPDSKISKINEGDSTIVVDDFFIETFKVSQQIHTETNGLFDPTIGVLVNAYGFGPTKEKIDLNQSKIDSLLQFVGFDKVKLNENKTISKKFNETYFDFNAIAQGYSVDLVADFLKSKGIQNGIVEIGGEIFAFGKNNVENKNWVIGIDDPTQKPEERTLIAKIKLENLGMATSGNYRKVMTDSVSGQKFVHIINPKNGLSQKGIILSATVLSPNCIEADGYATAFMIMEMENIKKLLQSRSDLYVLLIYADEKNQIQQFKTDNFKKLILE</sequence>
<keyword evidence="12" id="KW-0997">Cell inner membrane</keyword>
<keyword evidence="12" id="KW-0472">Membrane</keyword>
<comment type="cofactor">
    <cofactor evidence="1 12">
        <name>Mg(2+)</name>
        <dbReference type="ChEBI" id="CHEBI:18420"/>
    </cofactor>
</comment>
<gene>
    <name evidence="13" type="ORF">M0M57_04010</name>
</gene>
<keyword evidence="12" id="KW-0449">Lipoprotein</keyword>
<comment type="function">
    <text evidence="12">Flavin transferase that catalyzes the transfer of the FMN moiety of FAD and its covalent binding to the hydroxyl group of a threonine residue in a target flavoprotein.</text>
</comment>
<dbReference type="GO" id="GO:0016740">
    <property type="term" value="F:transferase activity"/>
    <property type="evidence" value="ECO:0007669"/>
    <property type="project" value="UniProtKB-KW"/>
</dbReference>
<evidence type="ECO:0000256" key="11">
    <source>
        <dbReference type="PIRNR" id="PIRNR006268"/>
    </source>
</evidence>
<accession>A0ABY4KKT0</accession>
<dbReference type="PANTHER" id="PTHR30040:SF2">
    <property type="entry name" value="FAD:PROTEIN FMN TRANSFERASE"/>
    <property type="match status" value="1"/>
</dbReference>
<dbReference type="Pfam" id="PF02424">
    <property type="entry name" value="ApbE"/>
    <property type="match status" value="1"/>
</dbReference>
<organism evidence="13 14">
    <name type="scientific">Flavobacterium azooxidireducens</name>
    <dbReference type="NCBI Taxonomy" id="1871076"/>
    <lineage>
        <taxon>Bacteria</taxon>
        <taxon>Pseudomonadati</taxon>
        <taxon>Bacteroidota</taxon>
        <taxon>Flavobacteriia</taxon>
        <taxon>Flavobacteriales</taxon>
        <taxon>Flavobacteriaceae</taxon>
        <taxon>Flavobacterium</taxon>
    </lineage>
</organism>
<evidence type="ECO:0000256" key="9">
    <source>
        <dbReference type="ARBA" id="ARBA00031306"/>
    </source>
</evidence>